<dbReference type="InterPro" id="IPR018511">
    <property type="entry name" value="Hemolysin-typ_Ca-bd_CS"/>
</dbReference>
<accession>A0ABU0WKQ5</accession>
<dbReference type="InterPro" id="IPR030916">
    <property type="entry name" value="ELWxxDGT_rpt"/>
</dbReference>
<comment type="caution">
    <text evidence="3">The sequence shown here is derived from an EMBL/GenBank/DDBJ whole genome shotgun (WGS) entry which is preliminary data.</text>
</comment>
<dbReference type="EMBL" id="JAUJFI010000102">
    <property type="protein sequence ID" value="MDQ2104755.1"/>
    <property type="molecule type" value="Genomic_DNA"/>
</dbReference>
<name>A0ABU0WKQ5_9PROT</name>
<gene>
    <name evidence="3" type="ORF">QSG27_18795</name>
</gene>
<dbReference type="Gene3D" id="2.150.10.10">
    <property type="entry name" value="Serralysin-like metalloprotease, C-terminal"/>
    <property type="match status" value="2"/>
</dbReference>
<organism evidence="3 4">
    <name type="scientific">Azospirillum isscasi</name>
    <dbReference type="NCBI Taxonomy" id="3053926"/>
    <lineage>
        <taxon>Bacteria</taxon>
        <taxon>Pseudomonadati</taxon>
        <taxon>Pseudomonadota</taxon>
        <taxon>Alphaproteobacteria</taxon>
        <taxon>Rhodospirillales</taxon>
        <taxon>Azospirillaceae</taxon>
        <taxon>Azospirillum</taxon>
    </lineage>
</organism>
<dbReference type="Proteomes" id="UP001227317">
    <property type="component" value="Unassembled WGS sequence"/>
</dbReference>
<dbReference type="PANTHER" id="PTHR38340">
    <property type="entry name" value="S-LAYER PROTEIN"/>
    <property type="match status" value="1"/>
</dbReference>
<sequence>MARTKIAVFTATTQGTGTEPWVTDGTPSGTRLLADIRPGEQGSAPQDAVVAGGKIFFTADDGLHGRELWVTDGSNGGTRMFDAAAGAASGAPDDLTVVGDRLFFTADDGIHGRELWVSDGTAAGTRMVADLMPGTQGSSPSALAAAHGRIYLHADGGTHDGIWSSDGTTAGTRLFHEMAPLSPWSYGITLVGMNDGGLAFHEGTASWPSKLTFVNADGTPTAFTNLVPDSGAIRYAATPDGIVASVTNVIDWTGSMEWPTAVRHSTFWITDGTPEGTRYLGDLTMQGWDLDRVVGVRNGHVVFTSDMDTYRVEQGSASRIGVLDEATGQVSFLPGQELASPLGWLDQGPPGEEGDRLLFLDESYWSGTQRLLATDGTAEGTATLHQNDWMYQDVAIAGDRAFFLTDQSGSNSAGLWVTDGTSEGTHRVLDTAGGASGDTLLGEFDGRVLGFDRDYSANTDRFLLSDGTADGTVMLSELPPGTGADYWDHTAKLLGVIAAPDGIRKGSDGNDTLWGEDGADRIHGLGGNDRILAGAGDDRLNGGAGADYIDGADGDDRLYGMSGRDVLVPGAGRDIIDGGAGDDVLLAERDGESDQFFFAPGSGADLLTAFDPLLDVIILTGFARDIGSAAWRAEHLTELGDSVQVDLGGGDSILVLNAMAQDLRFTVIDPSV</sequence>
<dbReference type="PANTHER" id="PTHR38340:SF1">
    <property type="entry name" value="S-LAYER PROTEIN"/>
    <property type="match status" value="1"/>
</dbReference>
<protein>
    <recommendedName>
        <fullName evidence="5">ELWxxDGT repeat-containing protein</fullName>
    </recommendedName>
</protein>
<comment type="subcellular location">
    <subcellularLocation>
        <location evidence="1">Secreted</location>
    </subcellularLocation>
</comment>
<reference evidence="3 4" key="1">
    <citation type="submission" date="2023-06" db="EMBL/GenBank/DDBJ databases">
        <title>Azospirillum isscasensis sp.nov, a bacterium isolated from rhizosphere soil of rice.</title>
        <authorList>
            <person name="Wang H."/>
        </authorList>
    </citation>
    <scope>NUCLEOTIDE SEQUENCE [LARGE SCALE GENOMIC DNA]</scope>
    <source>
        <strain evidence="3 4">C340-1</strain>
    </source>
</reference>
<evidence type="ECO:0008006" key="5">
    <source>
        <dbReference type="Google" id="ProtNLM"/>
    </source>
</evidence>
<dbReference type="Pfam" id="PF00353">
    <property type="entry name" value="HemolysinCabind"/>
    <property type="match status" value="2"/>
</dbReference>
<keyword evidence="4" id="KW-1185">Reference proteome</keyword>
<proteinExistence type="predicted"/>
<dbReference type="InterPro" id="IPR050557">
    <property type="entry name" value="RTX_toxin/Mannuronan_C5-epim"/>
</dbReference>
<dbReference type="PRINTS" id="PR00313">
    <property type="entry name" value="CABNDNGRPT"/>
</dbReference>
<dbReference type="RefSeq" id="WP_306708793.1">
    <property type="nucleotide sequence ID" value="NZ_JAUJFI010000102.1"/>
</dbReference>
<evidence type="ECO:0000256" key="1">
    <source>
        <dbReference type="ARBA" id="ARBA00004613"/>
    </source>
</evidence>
<dbReference type="NCBIfam" id="TIGR04534">
    <property type="entry name" value="ELWxxDGT_rpt"/>
    <property type="match status" value="1"/>
</dbReference>
<dbReference type="InterPro" id="IPR011049">
    <property type="entry name" value="Serralysin-like_metalloprot_C"/>
</dbReference>
<evidence type="ECO:0000313" key="4">
    <source>
        <dbReference type="Proteomes" id="UP001227317"/>
    </source>
</evidence>
<evidence type="ECO:0000256" key="2">
    <source>
        <dbReference type="ARBA" id="ARBA00022525"/>
    </source>
</evidence>
<dbReference type="InterPro" id="IPR001343">
    <property type="entry name" value="Hemolysn_Ca-bd"/>
</dbReference>
<keyword evidence="2" id="KW-0964">Secreted</keyword>
<dbReference type="PROSITE" id="PS00330">
    <property type="entry name" value="HEMOLYSIN_CALCIUM"/>
    <property type="match status" value="1"/>
</dbReference>
<evidence type="ECO:0000313" key="3">
    <source>
        <dbReference type="EMBL" id="MDQ2104755.1"/>
    </source>
</evidence>
<dbReference type="SUPFAM" id="SSF51120">
    <property type="entry name" value="beta-Roll"/>
    <property type="match status" value="1"/>
</dbReference>